<dbReference type="Proteomes" id="UP000439022">
    <property type="component" value="Unassembled WGS sequence"/>
</dbReference>
<dbReference type="EMBL" id="WKJO01000001">
    <property type="protein sequence ID" value="MRX22828.1"/>
    <property type="molecule type" value="Genomic_DNA"/>
</dbReference>
<proteinExistence type="predicted"/>
<accession>A0A6A8GHX3</accession>
<evidence type="ECO:0000313" key="2">
    <source>
        <dbReference type="Proteomes" id="UP000439022"/>
    </source>
</evidence>
<reference evidence="1 2" key="1">
    <citation type="submission" date="2019-11" db="EMBL/GenBank/DDBJ databases">
        <title>Whole genome sequence of Haloferax sp. MBLA0076.</title>
        <authorList>
            <person name="Seo M.-J."/>
            <person name="Cho E.-S."/>
        </authorList>
    </citation>
    <scope>NUCLEOTIDE SEQUENCE [LARGE SCALE GENOMIC DNA]</scope>
    <source>
        <strain evidence="1 2">MBLA0076</strain>
    </source>
</reference>
<evidence type="ECO:0000313" key="1">
    <source>
        <dbReference type="EMBL" id="MRX22828.1"/>
    </source>
</evidence>
<organism evidence="1 2">
    <name type="scientific">Haloferax litoreum</name>
    <dbReference type="NCBI Taxonomy" id="2666140"/>
    <lineage>
        <taxon>Archaea</taxon>
        <taxon>Methanobacteriati</taxon>
        <taxon>Methanobacteriota</taxon>
        <taxon>Stenosarchaea group</taxon>
        <taxon>Halobacteria</taxon>
        <taxon>Halobacteriales</taxon>
        <taxon>Haloferacaceae</taxon>
        <taxon>Haloferax</taxon>
    </lineage>
</organism>
<name>A0A6A8GHX3_9EURY</name>
<sequence>MRVPAYGTIMPMKGSGRSQLREIDRWDHGVGWLAYPDEAMQRASHAVEVDGDVWVFDPVDAPGVDDLLDDLGDVAGVVVGLDRHKRDAAAVANRHEVPVYVASWMTGVANELDVTVERFGSELADSGFQTFRVVDKTVPPWQEAGFFHEELDTLVVPEAVGTVGYYCAPGERLGVHPMLRPFPPRRLLSSFDPERLLVGHGAGVMENAGDELRTALANARKNLPSAYVQAFKTMVSD</sequence>
<dbReference type="InterPro" id="IPR036866">
    <property type="entry name" value="RibonucZ/Hydroxyglut_hydro"/>
</dbReference>
<dbReference type="Gene3D" id="3.60.15.10">
    <property type="entry name" value="Ribonuclease Z/Hydroxyacylglutathione hydrolase-like"/>
    <property type="match status" value="1"/>
</dbReference>
<dbReference type="SUPFAM" id="SSF56281">
    <property type="entry name" value="Metallo-hydrolase/oxidoreductase"/>
    <property type="match status" value="1"/>
</dbReference>
<dbReference type="AlphaFoldDB" id="A0A6A8GHX3"/>
<protein>
    <submittedName>
        <fullName evidence="1">Uncharacterized protein</fullName>
    </submittedName>
</protein>
<keyword evidence="2" id="KW-1185">Reference proteome</keyword>
<gene>
    <name evidence="1" type="ORF">GJR96_12815</name>
</gene>
<comment type="caution">
    <text evidence="1">The sequence shown here is derived from an EMBL/GenBank/DDBJ whole genome shotgun (WGS) entry which is preliminary data.</text>
</comment>